<feature type="region of interest" description="Disordered" evidence="6">
    <location>
        <begin position="892"/>
        <end position="931"/>
    </location>
</feature>
<evidence type="ECO:0000313" key="10">
    <source>
        <dbReference type="Proteomes" id="UP001145021"/>
    </source>
</evidence>
<evidence type="ECO:0000256" key="5">
    <source>
        <dbReference type="SAM" id="Coils"/>
    </source>
</evidence>
<gene>
    <name evidence="9" type="ORF">LPJ64_005326</name>
</gene>
<name>A0A9W7XHD3_9FUNG</name>
<keyword evidence="10" id="KW-1185">Reference proteome</keyword>
<evidence type="ECO:0000256" key="1">
    <source>
        <dbReference type="ARBA" id="ARBA00004370"/>
    </source>
</evidence>
<feature type="transmembrane region" description="Helical" evidence="7">
    <location>
        <begin position="504"/>
        <end position="520"/>
    </location>
</feature>
<sequence>MNMRFNHDTDDHRHGSGAAGFNAGERNSLHHGLGSNRYLYGRNEDPNISPLTNAYTKRADMDLNRPRWDLDDQHPPELGSKPNWLKKVSEQRDPLLVDRTRSRLGRANGYDNDTWNANINGNGHEINEHALGTERTHNAAGIGSTYGGTSRYGNMTTDLEFDSENRPGGRAAGSLYGSNAGGRARGTAAGSALEGGRYAASGAGSMRQSLYTGKGPGIARLSEYAYDDPYSKNGASGYEGTSANNFGKPTRAASYAIPYGDPHFTEAGEEDMVMDNNSPVQTRARARVRPQSSLGAYAAGLMHTTPRRLSFEHVSSGKANGQGTVKRTQPTPRTAQIKGPGPGAFPATAQRFSQRKKASGSFEDDALSPTISRTGMGPGAGTGTGTVTGTGIGIGAGIATDTGDLLASHRYFGAGKASSVHRGWGEYGASAAVASALGAHGASASVHSFSDSFISNSSDAADASYDKPTLVRRLFRNIFTGWPGSFPQQISFLLMTAYFVAKEVALWMARLVLYLLLGVLRGSVRSLVALIVVALAAALATQYAGPISFDVRSVVKSSLFGFGFGSGSGPGPRSSVPIAPLSTEDITKLGGAGSFVVERLQQVDQSISQLYTIIEALKAHHNDDAAEAREALQRLHAERVALVSNVRSDKKRIDSLENEHAAFKREMGKAVSKAAGANDLQALQKQVESLSKKAAGSGSGGIFGFGSKGLSASAVRKIVNDEIRVQRSKLRSLNQPEWLVSDGDSALANVANMIDSALERFAKDRLAKTDFALFSAGARIVPKLTSPTYEQPVRGLTRRLWHAFGFISSMPPSTILDPSTHIGECWPMQGSSGQIAVHLPSAVDVTEFALEHVSRSMAIDWRSAPRSIEVWGYVISDTKTQKDGNVVISEAAEQEQQSETNEEDFLADGASTASEPAVDPEPTTVNPPFAKSRSDAALGKLEMLAKYEYEPSDSKPLQIIPTFQDVQGRRGDGTIRARTIILKINSNWGHPDHTCIYRFRVHGLPPPSL</sequence>
<keyword evidence="4 7" id="KW-0472">Membrane</keyword>
<evidence type="ECO:0000256" key="7">
    <source>
        <dbReference type="SAM" id="Phobius"/>
    </source>
</evidence>
<dbReference type="GO" id="GO:0043495">
    <property type="term" value="F:protein-membrane adaptor activity"/>
    <property type="evidence" value="ECO:0007669"/>
    <property type="project" value="TreeGrafter"/>
</dbReference>
<feature type="coiled-coil region" evidence="5">
    <location>
        <begin position="618"/>
        <end position="693"/>
    </location>
</feature>
<dbReference type="PANTHER" id="PTHR12911:SF8">
    <property type="entry name" value="KLAROID PROTEIN-RELATED"/>
    <property type="match status" value="1"/>
</dbReference>
<comment type="subcellular location">
    <subcellularLocation>
        <location evidence="1">Membrane</location>
    </subcellularLocation>
</comment>
<dbReference type="PROSITE" id="PS51469">
    <property type="entry name" value="SUN"/>
    <property type="match status" value="1"/>
</dbReference>
<evidence type="ECO:0000256" key="4">
    <source>
        <dbReference type="ARBA" id="ARBA00023136"/>
    </source>
</evidence>
<dbReference type="PANTHER" id="PTHR12911">
    <property type="entry name" value="SAD1/UNC-84-LIKE PROTEIN-RELATED"/>
    <property type="match status" value="1"/>
</dbReference>
<feature type="transmembrane region" description="Helical" evidence="7">
    <location>
        <begin position="527"/>
        <end position="545"/>
    </location>
</feature>
<keyword evidence="5" id="KW-0175">Coiled coil</keyword>
<dbReference type="GO" id="GO:0034993">
    <property type="term" value="C:meiotic nuclear membrane microtubule tethering complex"/>
    <property type="evidence" value="ECO:0007669"/>
    <property type="project" value="TreeGrafter"/>
</dbReference>
<evidence type="ECO:0000256" key="3">
    <source>
        <dbReference type="ARBA" id="ARBA00022989"/>
    </source>
</evidence>
<dbReference type="Proteomes" id="UP001145021">
    <property type="component" value="Unassembled WGS sequence"/>
</dbReference>
<accession>A0A9W7XHD3</accession>
<proteinExistence type="predicted"/>
<feature type="region of interest" description="Disordered" evidence="6">
    <location>
        <begin position="161"/>
        <end position="188"/>
    </location>
</feature>
<feature type="compositionally biased region" description="Basic and acidic residues" evidence="6">
    <location>
        <begin position="1"/>
        <end position="14"/>
    </location>
</feature>
<evidence type="ECO:0000256" key="6">
    <source>
        <dbReference type="SAM" id="MobiDB-lite"/>
    </source>
</evidence>
<comment type="caution">
    <text evidence="9">The sequence shown here is derived from an EMBL/GenBank/DDBJ whole genome shotgun (WGS) entry which is preliminary data.</text>
</comment>
<feature type="compositionally biased region" description="Polar residues" evidence="6">
    <location>
        <begin position="317"/>
        <end position="334"/>
    </location>
</feature>
<feature type="domain" description="SUN" evidence="8">
    <location>
        <begin position="777"/>
        <end position="1006"/>
    </location>
</feature>
<protein>
    <recommendedName>
        <fullName evidence="8">SUN domain-containing protein</fullName>
    </recommendedName>
</protein>
<dbReference type="EMBL" id="JANBOH010000328">
    <property type="protein sequence ID" value="KAJ1642857.1"/>
    <property type="molecule type" value="Genomic_DNA"/>
</dbReference>
<evidence type="ECO:0000259" key="8">
    <source>
        <dbReference type="PROSITE" id="PS51469"/>
    </source>
</evidence>
<evidence type="ECO:0000313" key="9">
    <source>
        <dbReference type="EMBL" id="KAJ1642857.1"/>
    </source>
</evidence>
<organism evidence="9 10">
    <name type="scientific">Coemansia asiatica</name>
    <dbReference type="NCBI Taxonomy" id="1052880"/>
    <lineage>
        <taxon>Eukaryota</taxon>
        <taxon>Fungi</taxon>
        <taxon>Fungi incertae sedis</taxon>
        <taxon>Zoopagomycota</taxon>
        <taxon>Kickxellomycotina</taxon>
        <taxon>Kickxellomycetes</taxon>
        <taxon>Kickxellales</taxon>
        <taxon>Kickxellaceae</taxon>
        <taxon>Coemansia</taxon>
    </lineage>
</organism>
<feature type="region of interest" description="Disordered" evidence="6">
    <location>
        <begin position="314"/>
        <end position="380"/>
    </location>
</feature>
<keyword evidence="2 7" id="KW-0812">Transmembrane</keyword>
<dbReference type="Gene3D" id="2.60.120.260">
    <property type="entry name" value="Galactose-binding domain-like"/>
    <property type="match status" value="1"/>
</dbReference>
<dbReference type="Pfam" id="PF07738">
    <property type="entry name" value="Sad1_UNC"/>
    <property type="match status" value="2"/>
</dbReference>
<reference evidence="9" key="1">
    <citation type="submission" date="2022-07" db="EMBL/GenBank/DDBJ databases">
        <title>Phylogenomic reconstructions and comparative analyses of Kickxellomycotina fungi.</title>
        <authorList>
            <person name="Reynolds N.K."/>
            <person name="Stajich J.E."/>
            <person name="Barry K."/>
            <person name="Grigoriev I.V."/>
            <person name="Crous P."/>
            <person name="Smith M.E."/>
        </authorList>
    </citation>
    <scope>NUCLEOTIDE SEQUENCE</scope>
    <source>
        <strain evidence="9">NBRC 105413</strain>
    </source>
</reference>
<dbReference type="Gene3D" id="1.10.287.1490">
    <property type="match status" value="1"/>
</dbReference>
<dbReference type="InterPro" id="IPR012919">
    <property type="entry name" value="SUN_dom"/>
</dbReference>
<evidence type="ECO:0000256" key="2">
    <source>
        <dbReference type="ARBA" id="ARBA00022692"/>
    </source>
</evidence>
<dbReference type="AlphaFoldDB" id="A0A9W7XHD3"/>
<feature type="region of interest" description="Disordered" evidence="6">
    <location>
        <begin position="1"/>
        <end position="28"/>
    </location>
</feature>
<feature type="region of interest" description="Disordered" evidence="6">
    <location>
        <begin position="69"/>
        <end position="90"/>
    </location>
</feature>
<keyword evidence="3 7" id="KW-1133">Transmembrane helix</keyword>
<dbReference type="InterPro" id="IPR045119">
    <property type="entry name" value="SUN1-5"/>
</dbReference>